<dbReference type="InterPro" id="IPR025131">
    <property type="entry name" value="DUF4057"/>
</dbReference>
<sequence>MERASPVRSSHTSTAGLLAWPHPDGAGPLPARRPNQVPPALDLSSSPVDLPPSVRAARRRRRRRFRSWSSILSPDRLLCSQRRSSGRWCSEARAPRMPTPTKTLCRLADSDAAPLIVPGRSGRRSRGAASSRPRRPPPPPQQPLAIVRCATFGSASCEEWNIDWHSSSILGTHCECTWRVGQPDHFCSGRGIAPRKPTSVAEVARHRELSHTVQSEADSKTKRQVSTAKSKELSGHDIFADHEDPKPNRSRRSDYSSSTSLSPVKNANVSTFSFGEADTDSAAKTARKKGTGKKTTDLNGKALLQREPAPVVKPLNRAKLEETTGSSVVFADGKAPATGEQAGRRTTRQPPGGDSRISLG</sequence>
<feature type="compositionally biased region" description="Low complexity" evidence="1">
    <location>
        <begin position="38"/>
        <end position="55"/>
    </location>
</feature>
<dbReference type="AlphaFoldDB" id="A0A835FWW8"/>
<feature type="region of interest" description="Disordered" evidence="1">
    <location>
        <begin position="277"/>
        <end position="360"/>
    </location>
</feature>
<dbReference type="PANTHER" id="PTHR31132">
    <property type="entry name" value="N-LYSINE METHYLTRANSFERASE"/>
    <property type="match status" value="1"/>
</dbReference>
<feature type="region of interest" description="Disordered" evidence="1">
    <location>
        <begin position="1"/>
        <end position="60"/>
    </location>
</feature>
<feature type="domain" description="DUF4057" evidence="2">
    <location>
        <begin position="186"/>
        <end position="357"/>
    </location>
</feature>
<dbReference type="PANTHER" id="PTHR31132:SF14">
    <property type="entry name" value="DUF4057 DOMAIN-CONTAINING PROTEIN"/>
    <property type="match status" value="1"/>
</dbReference>
<dbReference type="EMBL" id="JACEFO010000142">
    <property type="protein sequence ID" value="KAF8780303.1"/>
    <property type="molecule type" value="Genomic_DNA"/>
</dbReference>
<proteinExistence type="predicted"/>
<reference evidence="3" key="1">
    <citation type="submission" date="2020-07" db="EMBL/GenBank/DDBJ databases">
        <title>Genome sequence and genetic diversity analysis of an under-domesticated orphan crop, white fonio (Digitaria exilis).</title>
        <authorList>
            <person name="Bennetzen J.L."/>
            <person name="Chen S."/>
            <person name="Ma X."/>
            <person name="Wang X."/>
            <person name="Yssel A.E.J."/>
            <person name="Chaluvadi S.R."/>
            <person name="Johnson M."/>
            <person name="Gangashetty P."/>
            <person name="Hamidou F."/>
            <person name="Sanogo M.D."/>
            <person name="Zwaenepoel A."/>
            <person name="Wallace J."/>
            <person name="Van De Peer Y."/>
            <person name="Van Deynze A."/>
        </authorList>
    </citation>
    <scope>NUCLEOTIDE SEQUENCE</scope>
    <source>
        <tissue evidence="3">Leaves</tissue>
    </source>
</reference>
<feature type="compositionally biased region" description="Basic and acidic residues" evidence="1">
    <location>
        <begin position="229"/>
        <end position="254"/>
    </location>
</feature>
<keyword evidence="4" id="KW-1185">Reference proteome</keyword>
<evidence type="ECO:0000256" key="1">
    <source>
        <dbReference type="SAM" id="MobiDB-lite"/>
    </source>
</evidence>
<evidence type="ECO:0000313" key="4">
    <source>
        <dbReference type="Proteomes" id="UP000636709"/>
    </source>
</evidence>
<gene>
    <name evidence="3" type="ORF">HU200_001697</name>
</gene>
<name>A0A835FWW8_9POAL</name>
<protein>
    <recommendedName>
        <fullName evidence="2">DUF4057 domain-containing protein</fullName>
    </recommendedName>
</protein>
<accession>A0A835FWW8</accession>
<organism evidence="3 4">
    <name type="scientific">Digitaria exilis</name>
    <dbReference type="NCBI Taxonomy" id="1010633"/>
    <lineage>
        <taxon>Eukaryota</taxon>
        <taxon>Viridiplantae</taxon>
        <taxon>Streptophyta</taxon>
        <taxon>Embryophyta</taxon>
        <taxon>Tracheophyta</taxon>
        <taxon>Spermatophyta</taxon>
        <taxon>Magnoliopsida</taxon>
        <taxon>Liliopsida</taxon>
        <taxon>Poales</taxon>
        <taxon>Poaceae</taxon>
        <taxon>PACMAD clade</taxon>
        <taxon>Panicoideae</taxon>
        <taxon>Panicodae</taxon>
        <taxon>Paniceae</taxon>
        <taxon>Anthephorinae</taxon>
        <taxon>Digitaria</taxon>
    </lineage>
</organism>
<evidence type="ECO:0000313" key="3">
    <source>
        <dbReference type="EMBL" id="KAF8780303.1"/>
    </source>
</evidence>
<dbReference type="Pfam" id="PF13266">
    <property type="entry name" value="DUF4057"/>
    <property type="match status" value="1"/>
</dbReference>
<dbReference type="OrthoDB" id="1868458at2759"/>
<feature type="region of interest" description="Disordered" evidence="1">
    <location>
        <begin position="206"/>
        <end position="265"/>
    </location>
</feature>
<evidence type="ECO:0000259" key="2">
    <source>
        <dbReference type="Pfam" id="PF13266"/>
    </source>
</evidence>
<feature type="region of interest" description="Disordered" evidence="1">
    <location>
        <begin position="115"/>
        <end position="144"/>
    </location>
</feature>
<comment type="caution">
    <text evidence="3">The sequence shown here is derived from an EMBL/GenBank/DDBJ whole genome shotgun (WGS) entry which is preliminary data.</text>
</comment>
<dbReference type="Proteomes" id="UP000636709">
    <property type="component" value="Unassembled WGS sequence"/>
</dbReference>